<evidence type="ECO:0000256" key="2">
    <source>
        <dbReference type="SAM" id="Phobius"/>
    </source>
</evidence>
<keyword evidence="2" id="KW-1133">Transmembrane helix</keyword>
<gene>
    <name evidence="3" type="ORF">GCM10009655_26530</name>
</gene>
<evidence type="ECO:0000313" key="3">
    <source>
        <dbReference type="EMBL" id="GAA1226568.1"/>
    </source>
</evidence>
<proteinExistence type="predicted"/>
<dbReference type="Proteomes" id="UP001500943">
    <property type="component" value="Unassembled WGS sequence"/>
</dbReference>
<dbReference type="EMBL" id="BAAAKW010000067">
    <property type="protein sequence ID" value="GAA1226568.1"/>
    <property type="molecule type" value="Genomic_DNA"/>
</dbReference>
<feature type="transmembrane region" description="Helical" evidence="2">
    <location>
        <begin position="142"/>
        <end position="162"/>
    </location>
</feature>
<keyword evidence="2" id="KW-0472">Membrane</keyword>
<sequence>MSKNTAASQSLTVGSRGSPGNDGSDGSDARPISRAARVGAGAASAIFALVAVFHLAVAAGAPLGEYTQGGTNQGALPPQGRVIAGVSATIVLVLAAAILARGERGPLRNVSPRLIAVFGWIATAYAGVGIVLNLITPSAAERAIWAPVTMVLLAACLVTMLATRRTTPNSTPGQTIA</sequence>
<organism evidence="3 4">
    <name type="scientific">Rhodoglobus aureus</name>
    <dbReference type="NCBI Taxonomy" id="191497"/>
    <lineage>
        <taxon>Bacteria</taxon>
        <taxon>Bacillati</taxon>
        <taxon>Actinomycetota</taxon>
        <taxon>Actinomycetes</taxon>
        <taxon>Micrococcales</taxon>
        <taxon>Microbacteriaceae</taxon>
        <taxon>Rhodoglobus</taxon>
    </lineage>
</organism>
<accession>A0ABP4GIZ9</accession>
<keyword evidence="4" id="KW-1185">Reference proteome</keyword>
<feature type="transmembrane region" description="Helical" evidence="2">
    <location>
        <begin position="82"/>
        <end position="102"/>
    </location>
</feature>
<protein>
    <submittedName>
        <fullName evidence="3">Uncharacterized protein</fullName>
    </submittedName>
</protein>
<comment type="caution">
    <text evidence="3">The sequence shown here is derived from an EMBL/GenBank/DDBJ whole genome shotgun (WGS) entry which is preliminary data.</text>
</comment>
<evidence type="ECO:0000313" key="4">
    <source>
        <dbReference type="Proteomes" id="UP001500943"/>
    </source>
</evidence>
<feature type="transmembrane region" description="Helical" evidence="2">
    <location>
        <begin position="40"/>
        <end position="62"/>
    </location>
</feature>
<reference evidence="4" key="1">
    <citation type="journal article" date="2019" name="Int. J. Syst. Evol. Microbiol.">
        <title>The Global Catalogue of Microorganisms (GCM) 10K type strain sequencing project: providing services to taxonomists for standard genome sequencing and annotation.</title>
        <authorList>
            <consortium name="The Broad Institute Genomics Platform"/>
            <consortium name="The Broad Institute Genome Sequencing Center for Infectious Disease"/>
            <person name="Wu L."/>
            <person name="Ma J."/>
        </authorList>
    </citation>
    <scope>NUCLEOTIDE SEQUENCE [LARGE SCALE GENOMIC DNA]</scope>
    <source>
        <strain evidence="4">JCM 12762</strain>
    </source>
</reference>
<feature type="compositionally biased region" description="Polar residues" evidence="1">
    <location>
        <begin position="1"/>
        <end position="13"/>
    </location>
</feature>
<name>A0ABP4GIZ9_9MICO</name>
<dbReference type="RefSeq" id="WP_343926616.1">
    <property type="nucleotide sequence ID" value="NZ_BAAAKW010000067.1"/>
</dbReference>
<feature type="region of interest" description="Disordered" evidence="1">
    <location>
        <begin position="1"/>
        <end position="30"/>
    </location>
</feature>
<keyword evidence="2" id="KW-0812">Transmembrane</keyword>
<feature type="transmembrane region" description="Helical" evidence="2">
    <location>
        <begin position="114"/>
        <end position="136"/>
    </location>
</feature>
<feature type="compositionally biased region" description="Low complexity" evidence="1">
    <location>
        <begin position="14"/>
        <end position="30"/>
    </location>
</feature>
<evidence type="ECO:0000256" key="1">
    <source>
        <dbReference type="SAM" id="MobiDB-lite"/>
    </source>
</evidence>